<proteinExistence type="predicted"/>
<evidence type="ECO:0000313" key="3">
    <source>
        <dbReference type="EMBL" id="KTC82477.1"/>
    </source>
</evidence>
<feature type="signal peptide" evidence="2">
    <location>
        <begin position="1"/>
        <end position="21"/>
    </location>
</feature>
<protein>
    <submittedName>
        <fullName evidence="3">Uncharacterized protein</fullName>
    </submittedName>
</protein>
<gene>
    <name evidence="3" type="ORF">Lche_0741</name>
    <name evidence="4" type="ORF">NCTC11976_03232</name>
</gene>
<dbReference type="OrthoDB" id="9933548at2"/>
<reference evidence="4 6" key="2">
    <citation type="submission" date="2018-12" db="EMBL/GenBank/DDBJ databases">
        <authorList>
            <consortium name="Pathogen Informatics"/>
        </authorList>
    </citation>
    <scope>NUCLEOTIDE SEQUENCE [LARGE SCALE GENOMIC DNA]</scope>
    <source>
        <strain evidence="4 6">NCTC11976</strain>
    </source>
</reference>
<sequence>MSRLLLAFLLTLISTSNSAFSDEAPNVPNKAQSNNILEQTKQKLDNANQIEKENLEKGIQQGEGQSDKRN</sequence>
<name>A0A0W0SH94_9GAMM</name>
<dbReference type="AlphaFoldDB" id="A0A0W0SH94"/>
<evidence type="ECO:0000313" key="6">
    <source>
        <dbReference type="Proteomes" id="UP000277577"/>
    </source>
</evidence>
<keyword evidence="2" id="KW-0732">Signal</keyword>
<dbReference type="RefSeq" id="WP_028381036.1">
    <property type="nucleotide sequence ID" value="NZ_CAAAIT010000003.1"/>
</dbReference>
<dbReference type="PATRIC" id="fig|28084.5.peg.794"/>
<evidence type="ECO:0000256" key="2">
    <source>
        <dbReference type="SAM" id="SignalP"/>
    </source>
</evidence>
<evidence type="ECO:0000256" key="1">
    <source>
        <dbReference type="SAM" id="MobiDB-lite"/>
    </source>
</evidence>
<keyword evidence="6" id="KW-1185">Reference proteome</keyword>
<organism evidence="3 5">
    <name type="scientific">Legionella cherrii</name>
    <dbReference type="NCBI Taxonomy" id="28084"/>
    <lineage>
        <taxon>Bacteria</taxon>
        <taxon>Pseudomonadati</taxon>
        <taxon>Pseudomonadota</taxon>
        <taxon>Gammaproteobacteria</taxon>
        <taxon>Legionellales</taxon>
        <taxon>Legionellaceae</taxon>
        <taxon>Legionella</taxon>
    </lineage>
</organism>
<dbReference type="Proteomes" id="UP000054921">
    <property type="component" value="Unassembled WGS sequence"/>
</dbReference>
<dbReference type="EMBL" id="LR134173">
    <property type="protein sequence ID" value="VEB39401.1"/>
    <property type="molecule type" value="Genomic_DNA"/>
</dbReference>
<feature type="chain" id="PRO_5019283057" evidence="2">
    <location>
        <begin position="22"/>
        <end position="70"/>
    </location>
</feature>
<evidence type="ECO:0000313" key="5">
    <source>
        <dbReference type="Proteomes" id="UP000054921"/>
    </source>
</evidence>
<evidence type="ECO:0000313" key="4">
    <source>
        <dbReference type="EMBL" id="VEB39401.1"/>
    </source>
</evidence>
<feature type="region of interest" description="Disordered" evidence="1">
    <location>
        <begin position="51"/>
        <end position="70"/>
    </location>
</feature>
<dbReference type="Proteomes" id="UP000277577">
    <property type="component" value="Chromosome"/>
</dbReference>
<dbReference type="EMBL" id="LNXW01000009">
    <property type="protein sequence ID" value="KTC82477.1"/>
    <property type="molecule type" value="Genomic_DNA"/>
</dbReference>
<reference evidence="3 5" key="1">
    <citation type="submission" date="2015-11" db="EMBL/GenBank/DDBJ databases">
        <title>Genomic analysis of 38 Legionella species identifies large and diverse effector repertoires.</title>
        <authorList>
            <person name="Burstein D."/>
            <person name="Amaro F."/>
            <person name="Zusman T."/>
            <person name="Lifshitz Z."/>
            <person name="Cohen O."/>
            <person name="Gilbert J.A."/>
            <person name="Pupko T."/>
            <person name="Shuman H.A."/>
            <person name="Segal G."/>
        </authorList>
    </citation>
    <scope>NUCLEOTIDE SEQUENCE [LARGE SCALE GENOMIC DNA]</scope>
    <source>
        <strain evidence="3 5">ORW</strain>
    </source>
</reference>
<accession>A0A0W0SH94</accession>